<dbReference type="Proteomes" id="UP000324832">
    <property type="component" value="Unassembled WGS sequence"/>
</dbReference>
<dbReference type="PANTHER" id="PTHR24157:SF3">
    <property type="entry name" value="ANKYRIN REPEAT, SAM AND BASIC LEUCINE ZIPPER DOMAIN-CONTAINING PROTEIN 1"/>
    <property type="match status" value="1"/>
</dbReference>
<dbReference type="SMART" id="SM00248">
    <property type="entry name" value="ANK"/>
    <property type="match status" value="5"/>
</dbReference>
<dbReference type="PROSITE" id="PS50297">
    <property type="entry name" value="ANK_REP_REGION"/>
    <property type="match status" value="1"/>
</dbReference>
<reference evidence="2 3" key="1">
    <citation type="submission" date="2017-07" db="EMBL/GenBank/DDBJ databases">
        <authorList>
            <person name="Talla V."/>
            <person name="Backstrom N."/>
        </authorList>
    </citation>
    <scope>NUCLEOTIDE SEQUENCE [LARGE SCALE GENOMIC DNA]</scope>
</reference>
<evidence type="ECO:0000313" key="3">
    <source>
        <dbReference type="Proteomes" id="UP000324832"/>
    </source>
</evidence>
<evidence type="ECO:0000256" key="1">
    <source>
        <dbReference type="PROSITE-ProRule" id="PRU00023"/>
    </source>
</evidence>
<dbReference type="Gene3D" id="1.10.150.50">
    <property type="entry name" value="Transcription Factor, Ets-1"/>
    <property type="match status" value="1"/>
</dbReference>
<dbReference type="Pfam" id="PF13606">
    <property type="entry name" value="Ank_3"/>
    <property type="match status" value="1"/>
</dbReference>
<dbReference type="EMBL" id="FZQP02000144">
    <property type="protein sequence ID" value="VVC87601.1"/>
    <property type="molecule type" value="Genomic_DNA"/>
</dbReference>
<feature type="non-terminal residue" evidence="2">
    <location>
        <position position="469"/>
    </location>
</feature>
<feature type="repeat" description="ANK" evidence="1">
    <location>
        <begin position="143"/>
        <end position="175"/>
    </location>
</feature>
<dbReference type="Pfam" id="PF12796">
    <property type="entry name" value="Ank_2"/>
    <property type="match status" value="1"/>
</dbReference>
<feature type="repeat" description="ANK" evidence="1">
    <location>
        <begin position="176"/>
        <end position="208"/>
    </location>
</feature>
<dbReference type="Pfam" id="PF00023">
    <property type="entry name" value="Ank"/>
    <property type="match status" value="1"/>
</dbReference>
<dbReference type="InterPro" id="IPR036770">
    <property type="entry name" value="Ankyrin_rpt-contain_sf"/>
</dbReference>
<keyword evidence="1" id="KW-0040">ANK repeat</keyword>
<dbReference type="SUPFAM" id="SSF48403">
    <property type="entry name" value="Ankyrin repeat"/>
    <property type="match status" value="1"/>
</dbReference>
<accession>A0A5E4PRW8</accession>
<sequence length="469" mass="53371">MFRPAGLSDEDSDSDDYGYCEKPIKKFNYAAQENIKKKTENRLQDAIINGNLKEVEKIVSLDLNNNINMHLESDWTGLMHACFHAQKKIVDFFLEKGADPNVHADSVTPVMVACSNRCNETDVHDIVSSLIEHDCLLNVGDKYGETALMRAIASGLTSVVELILSTDVNIEMRDRQGWTAVFWAVHHNKPKILELLIGKGARLSEVDMQSRTPLDIAESHEFNDITDILKRYIKKDDSEDTNECDENVITPWQHYYPGITSNERPNYSGEISHLLYGMNCARLQRIFNESTVDLRTFLLLEDDDMINMGVEMPFERQRLRVGLRAFHTRAWKLTSVVGLQMRQCDHFSVGGSLAMLGSHLHQLYVLEATLHYVLRDFCKIQNQIKFEPPDSPVIEKLHSGGAALLQNICRLRKEVKIMTETHDKISKSNPTPADLIQEKSTKEVILAYASDVVKICSLGFLIYYVKNHI</sequence>
<dbReference type="PANTHER" id="PTHR24157">
    <property type="entry name" value="ANKYRIN REPEAT, SAM AND BASIC LEUCINE ZIPPER DOMAIN-CONTAINING PROTEIN 1"/>
    <property type="match status" value="1"/>
</dbReference>
<keyword evidence="3" id="KW-1185">Reference proteome</keyword>
<proteinExistence type="predicted"/>
<dbReference type="Gene3D" id="1.25.40.20">
    <property type="entry name" value="Ankyrin repeat-containing domain"/>
    <property type="match status" value="1"/>
</dbReference>
<dbReference type="InterPro" id="IPR013761">
    <property type="entry name" value="SAM/pointed_sf"/>
</dbReference>
<organism evidence="2 3">
    <name type="scientific">Leptidea sinapis</name>
    <dbReference type="NCBI Taxonomy" id="189913"/>
    <lineage>
        <taxon>Eukaryota</taxon>
        <taxon>Metazoa</taxon>
        <taxon>Ecdysozoa</taxon>
        <taxon>Arthropoda</taxon>
        <taxon>Hexapoda</taxon>
        <taxon>Insecta</taxon>
        <taxon>Pterygota</taxon>
        <taxon>Neoptera</taxon>
        <taxon>Endopterygota</taxon>
        <taxon>Lepidoptera</taxon>
        <taxon>Glossata</taxon>
        <taxon>Ditrysia</taxon>
        <taxon>Papilionoidea</taxon>
        <taxon>Pieridae</taxon>
        <taxon>Dismorphiinae</taxon>
        <taxon>Leptidea</taxon>
    </lineage>
</organism>
<dbReference type="InterPro" id="IPR002110">
    <property type="entry name" value="Ankyrin_rpt"/>
</dbReference>
<name>A0A5E4PRW8_9NEOP</name>
<dbReference type="GO" id="GO:0071546">
    <property type="term" value="C:pi-body"/>
    <property type="evidence" value="ECO:0007669"/>
    <property type="project" value="TreeGrafter"/>
</dbReference>
<protein>
    <submittedName>
        <fullName evidence="2">Uncharacterized protein</fullName>
    </submittedName>
</protein>
<gene>
    <name evidence="2" type="ORF">LSINAPIS_LOCUS1159</name>
</gene>
<dbReference type="AlphaFoldDB" id="A0A5E4PRW8"/>
<dbReference type="SUPFAM" id="SSF47769">
    <property type="entry name" value="SAM/Pointed domain"/>
    <property type="match status" value="1"/>
</dbReference>
<evidence type="ECO:0000313" key="2">
    <source>
        <dbReference type="EMBL" id="VVC87601.1"/>
    </source>
</evidence>
<dbReference type="PROSITE" id="PS50088">
    <property type="entry name" value="ANK_REPEAT"/>
    <property type="match status" value="2"/>
</dbReference>